<dbReference type="Proteomes" id="UP000076871">
    <property type="component" value="Unassembled WGS sequence"/>
</dbReference>
<protein>
    <submittedName>
        <fullName evidence="1">Uncharacterized protein</fullName>
    </submittedName>
</protein>
<dbReference type="EMBL" id="KV427612">
    <property type="protein sequence ID" value="KZT09105.1"/>
    <property type="molecule type" value="Genomic_DNA"/>
</dbReference>
<accession>A0A165FKD5</accession>
<evidence type="ECO:0000313" key="2">
    <source>
        <dbReference type="Proteomes" id="UP000076871"/>
    </source>
</evidence>
<reference evidence="1 2" key="1">
    <citation type="journal article" date="2016" name="Mol. Biol. Evol.">
        <title>Comparative Genomics of Early-Diverging Mushroom-Forming Fungi Provides Insights into the Origins of Lignocellulose Decay Capabilities.</title>
        <authorList>
            <person name="Nagy L.G."/>
            <person name="Riley R."/>
            <person name="Tritt A."/>
            <person name="Adam C."/>
            <person name="Daum C."/>
            <person name="Floudas D."/>
            <person name="Sun H."/>
            <person name="Yadav J.S."/>
            <person name="Pangilinan J."/>
            <person name="Larsson K.H."/>
            <person name="Matsuura K."/>
            <person name="Barry K."/>
            <person name="Labutti K."/>
            <person name="Kuo R."/>
            <person name="Ohm R.A."/>
            <person name="Bhattacharya S.S."/>
            <person name="Shirouzu T."/>
            <person name="Yoshinaga Y."/>
            <person name="Martin F.M."/>
            <person name="Grigoriev I.V."/>
            <person name="Hibbett D.S."/>
        </authorList>
    </citation>
    <scope>NUCLEOTIDE SEQUENCE [LARGE SCALE GENOMIC DNA]</scope>
    <source>
        <strain evidence="1 2">93-53</strain>
    </source>
</reference>
<dbReference type="RefSeq" id="XP_040766845.1">
    <property type="nucleotide sequence ID" value="XM_040902861.1"/>
</dbReference>
<name>A0A165FKD5_9APHY</name>
<sequence length="167" mass="18481">MLSNAIYCTCPEDASFTVVHRKPYLRRISISLPKQSSHSPKTVISVHTHPQPAQRIPTSQAHIASHISQVSYVEIRYDPGRPAPHPPSRVSTGTRASMHCQRLAATAIPLVRPQRAAPRARNRRAARTLSSYPNPVNRKPCIIPLCCNSVPSSPSLARSLRLILLYV</sequence>
<dbReference type="InParanoid" id="A0A165FKD5"/>
<evidence type="ECO:0000313" key="1">
    <source>
        <dbReference type="EMBL" id="KZT09105.1"/>
    </source>
</evidence>
<gene>
    <name evidence="1" type="ORF">LAESUDRAFT_538011</name>
</gene>
<dbReference type="GeneID" id="63819892"/>
<keyword evidence="2" id="KW-1185">Reference proteome</keyword>
<dbReference type="AlphaFoldDB" id="A0A165FKD5"/>
<organism evidence="1 2">
    <name type="scientific">Laetiporus sulphureus 93-53</name>
    <dbReference type="NCBI Taxonomy" id="1314785"/>
    <lineage>
        <taxon>Eukaryota</taxon>
        <taxon>Fungi</taxon>
        <taxon>Dikarya</taxon>
        <taxon>Basidiomycota</taxon>
        <taxon>Agaricomycotina</taxon>
        <taxon>Agaricomycetes</taxon>
        <taxon>Polyporales</taxon>
        <taxon>Laetiporus</taxon>
    </lineage>
</organism>
<proteinExistence type="predicted"/>